<dbReference type="Gene3D" id="3.40.50.150">
    <property type="entry name" value="Vaccinia Virus protein VP39"/>
    <property type="match status" value="1"/>
</dbReference>
<accession>A0ABT8SZA7</accession>
<dbReference type="RefSeq" id="WP_302077951.1">
    <property type="nucleotide sequence ID" value="NZ_JAUKWQ010000005.1"/>
</dbReference>
<sequence length="405" mass="44607">MSERVVAGSVGTDGEVLHGEGFHVVRKAVGQYLIVFRPPLVSIDSADLRACPNTGSVCTPAILSCDGLHALIEVRTDEGSLRDCAFSFVFSSQKFQIGDDIVLSGSGYHPEENDPSENAAPVISLAERLARGLTTDTVKGSEASEPLIVAQQEQIRRLQSMMHEVLEPLQIENRMLRKRLELLKQHLGQAQLAASDLVPDTHELPGAAMLAKLLETHEFDTVLDFGAGWQRRCDMLLASGLSVSTIVRPETPLADLSAELIVHTGTVHSSVLPKTFDCIIAINVLQQERDPQRFLRRLHDLLPERSILGLTVPALRHPMLQGELSIWNAGLVLYHLVLAGFDCSNVHCLTQEDEISVILEKNAIDPWGEDSPLPPLGSLRRHLPQALDFVHEPAWFNGEIPELNW</sequence>
<evidence type="ECO:0000313" key="2">
    <source>
        <dbReference type="Proteomes" id="UP001169006"/>
    </source>
</evidence>
<reference evidence="1" key="2">
    <citation type="submission" date="2023-07" db="EMBL/GenBank/DDBJ databases">
        <authorList>
            <person name="Sun H."/>
        </authorList>
    </citation>
    <scope>NUCLEOTIDE SEQUENCE</scope>
    <source>
        <strain evidence="1">05753</strain>
    </source>
</reference>
<organism evidence="1 2">
    <name type="scientific">Rhizobium oryzicola</name>
    <dbReference type="NCBI Taxonomy" id="1232668"/>
    <lineage>
        <taxon>Bacteria</taxon>
        <taxon>Pseudomonadati</taxon>
        <taxon>Pseudomonadota</taxon>
        <taxon>Alphaproteobacteria</taxon>
        <taxon>Hyphomicrobiales</taxon>
        <taxon>Rhizobiaceae</taxon>
        <taxon>Rhizobium/Agrobacterium group</taxon>
        <taxon>Rhizobium</taxon>
    </lineage>
</organism>
<proteinExistence type="predicted"/>
<evidence type="ECO:0000313" key="1">
    <source>
        <dbReference type="EMBL" id="MDO1583753.1"/>
    </source>
</evidence>
<name>A0ABT8SZA7_9HYPH</name>
<comment type="caution">
    <text evidence="1">The sequence shown here is derived from an EMBL/GenBank/DDBJ whole genome shotgun (WGS) entry which is preliminary data.</text>
</comment>
<protein>
    <recommendedName>
        <fullName evidence="3">Methyltransferase type 11 domain-containing protein</fullName>
    </recommendedName>
</protein>
<dbReference type="Proteomes" id="UP001169006">
    <property type="component" value="Unassembled WGS sequence"/>
</dbReference>
<evidence type="ECO:0008006" key="3">
    <source>
        <dbReference type="Google" id="ProtNLM"/>
    </source>
</evidence>
<reference evidence="1" key="1">
    <citation type="journal article" date="2015" name="Int. J. Syst. Evol. Microbiol.">
        <title>Rhizobium oryzicola sp. nov., potential plant-growth-promoting endophytic bacteria isolated from rice roots.</title>
        <authorList>
            <person name="Zhang X.X."/>
            <person name="Gao J.S."/>
            <person name="Cao Y.H."/>
            <person name="Sheirdil R.A."/>
            <person name="Wang X.C."/>
            <person name="Zhang L."/>
        </authorList>
    </citation>
    <scope>NUCLEOTIDE SEQUENCE</scope>
    <source>
        <strain evidence="1">05753</strain>
    </source>
</reference>
<gene>
    <name evidence="1" type="ORF">Q2T52_16835</name>
</gene>
<dbReference type="SUPFAM" id="SSF53335">
    <property type="entry name" value="S-adenosyl-L-methionine-dependent methyltransferases"/>
    <property type="match status" value="1"/>
</dbReference>
<dbReference type="InterPro" id="IPR029063">
    <property type="entry name" value="SAM-dependent_MTases_sf"/>
</dbReference>
<keyword evidence="2" id="KW-1185">Reference proteome</keyword>
<dbReference type="EMBL" id="JAUKWQ010000005">
    <property type="protein sequence ID" value="MDO1583753.1"/>
    <property type="molecule type" value="Genomic_DNA"/>
</dbReference>